<evidence type="ECO:0000256" key="5">
    <source>
        <dbReference type="SAM" id="Phobius"/>
    </source>
</evidence>
<feature type="transmembrane region" description="Helical" evidence="5">
    <location>
        <begin position="34"/>
        <end position="61"/>
    </location>
</feature>
<evidence type="ECO:0000256" key="1">
    <source>
        <dbReference type="ARBA" id="ARBA00004651"/>
    </source>
</evidence>
<gene>
    <name evidence="6" type="ORF">PN36_03435</name>
</gene>
<dbReference type="SUPFAM" id="SSF90123">
    <property type="entry name" value="ABC transporter transmembrane region"/>
    <property type="match status" value="1"/>
</dbReference>
<evidence type="ECO:0000256" key="3">
    <source>
        <dbReference type="ARBA" id="ARBA00022989"/>
    </source>
</evidence>
<sequence>MAYPITTINKKLKTSQNLLLNYVKVLIGYARWQMALALGLLILVGLTEGIGLLMLVPFLHLVGFVPEASTPTGIIAIANQLFATINLSLTLPTVLCLYIGLISFRAFLVRWREVLLTEIRLGFVDHLRIRLSNAIGQANWLFLLRKRSSDITHVLT</sequence>
<dbReference type="AlphaFoldDB" id="A0A4E0R5M7"/>
<keyword evidence="2 5" id="KW-0812">Transmembrane</keyword>
<dbReference type="InterPro" id="IPR036640">
    <property type="entry name" value="ABC1_TM_sf"/>
</dbReference>
<feature type="transmembrane region" description="Helical" evidence="5">
    <location>
        <begin position="81"/>
        <end position="102"/>
    </location>
</feature>
<dbReference type="EMBL" id="JSZA02000009">
    <property type="protein sequence ID" value="TGO03632.1"/>
    <property type="molecule type" value="Genomic_DNA"/>
</dbReference>
<dbReference type="Proteomes" id="UP000030428">
    <property type="component" value="Unassembled WGS sequence"/>
</dbReference>
<evidence type="ECO:0000256" key="2">
    <source>
        <dbReference type="ARBA" id="ARBA00022692"/>
    </source>
</evidence>
<proteinExistence type="predicted"/>
<organism evidence="6 7">
    <name type="scientific">Candidatus Thiomargarita nelsonii</name>
    <dbReference type="NCBI Taxonomy" id="1003181"/>
    <lineage>
        <taxon>Bacteria</taxon>
        <taxon>Pseudomonadati</taxon>
        <taxon>Pseudomonadota</taxon>
        <taxon>Gammaproteobacteria</taxon>
        <taxon>Thiotrichales</taxon>
        <taxon>Thiotrichaceae</taxon>
        <taxon>Thiomargarita</taxon>
    </lineage>
</organism>
<keyword evidence="7" id="KW-1185">Reference proteome</keyword>
<dbReference type="GO" id="GO:0005886">
    <property type="term" value="C:plasma membrane"/>
    <property type="evidence" value="ECO:0007669"/>
    <property type="project" value="UniProtKB-SubCell"/>
</dbReference>
<dbReference type="GO" id="GO:0005524">
    <property type="term" value="F:ATP binding"/>
    <property type="evidence" value="ECO:0007669"/>
    <property type="project" value="InterPro"/>
</dbReference>
<name>A0A4E0R5M7_9GAMM</name>
<keyword evidence="3 5" id="KW-1133">Transmembrane helix</keyword>
<evidence type="ECO:0000313" key="6">
    <source>
        <dbReference type="EMBL" id="TGO03632.1"/>
    </source>
</evidence>
<accession>A0A4E0R5M7</accession>
<keyword evidence="4 5" id="KW-0472">Membrane</keyword>
<protein>
    <submittedName>
        <fullName evidence="6">Uncharacterized protein</fullName>
    </submittedName>
</protein>
<reference evidence="6 7" key="1">
    <citation type="journal article" date="2016" name="Front. Microbiol.">
        <title>Single-Cell (Meta-)Genomics of a Dimorphic Candidatus Thiomargarita nelsonii Reveals Genomic Plasticity.</title>
        <authorList>
            <person name="Flood B.E."/>
            <person name="Fliss P."/>
            <person name="Jones D.S."/>
            <person name="Dick G.J."/>
            <person name="Jain S."/>
            <person name="Kaster A.K."/>
            <person name="Winkel M."/>
            <person name="Mussmann M."/>
            <person name="Bailey J."/>
        </authorList>
    </citation>
    <scope>NUCLEOTIDE SEQUENCE [LARGE SCALE GENOMIC DNA]</scope>
    <source>
        <strain evidence="6">Hydrate Ridge</strain>
    </source>
</reference>
<comment type="subcellular location">
    <subcellularLocation>
        <location evidence="1">Cell membrane</location>
        <topology evidence="1">Multi-pass membrane protein</topology>
    </subcellularLocation>
</comment>
<evidence type="ECO:0000256" key="4">
    <source>
        <dbReference type="ARBA" id="ARBA00023136"/>
    </source>
</evidence>
<evidence type="ECO:0000313" key="7">
    <source>
        <dbReference type="Proteomes" id="UP000030428"/>
    </source>
</evidence>
<comment type="caution">
    <text evidence="6">The sequence shown here is derived from an EMBL/GenBank/DDBJ whole genome shotgun (WGS) entry which is preliminary data.</text>
</comment>